<feature type="region of interest" description="Disordered" evidence="2">
    <location>
        <begin position="242"/>
        <end position="270"/>
    </location>
</feature>
<dbReference type="Pfam" id="PF20414">
    <property type="entry name" value="DUF6698"/>
    <property type="match status" value="1"/>
</dbReference>
<comment type="caution">
    <text evidence="3">The sequence shown here is derived from an EMBL/GenBank/DDBJ whole genome shotgun (WGS) entry which is preliminary data.</text>
</comment>
<evidence type="ECO:0000313" key="3">
    <source>
        <dbReference type="EMBL" id="KAJ7302119.1"/>
    </source>
</evidence>
<feature type="coiled-coil region" evidence="1">
    <location>
        <begin position="2"/>
        <end position="29"/>
    </location>
</feature>
<sequence length="381" mass="42653">MANRLKRRISELEAQEKRVQAKNNAVSQSKSFANLGRVICKVVSTFDSPETLIAEDDRCRDLEDARTSGNEVHEEDQSPTIEQNILHNGYKELCRFIVPIRKLLAEAEYDELSPLRGGSQNAHSDDTKNLCEAIIPWLNIVFPNITPALDPHSRDNRGIFHDDLGRLLCPVGFDWDDEDVRTAIREGDPHYQVTADSWWTGLYPFGKFDPQNPEAHLFTNVLLLKVYKYIFTSPLSVKSMAKDKDIENSPPISSPTRHTPTSRAKPKNVGTKSKCNVAAIIGLKAVTGRSIAYAAVQLPQYRVALLDTGHWDDEDGAFNYPAFYNNIVEYFEFPPGPVAARRNVFGAAPCWDLYANAESPFVPTSSVAAMRAARTARETEV</sequence>
<keyword evidence="1" id="KW-0175">Coiled coil</keyword>
<protein>
    <submittedName>
        <fullName evidence="3">Uncharacterized protein</fullName>
    </submittedName>
</protein>
<dbReference type="AlphaFoldDB" id="A0AAD7E7P5"/>
<dbReference type="Proteomes" id="UP001218218">
    <property type="component" value="Unassembled WGS sequence"/>
</dbReference>
<dbReference type="EMBL" id="JARIHO010000121">
    <property type="protein sequence ID" value="KAJ7302119.1"/>
    <property type="molecule type" value="Genomic_DNA"/>
</dbReference>
<name>A0AAD7E7P5_9AGAR</name>
<feature type="compositionally biased region" description="Polar residues" evidence="2">
    <location>
        <begin position="250"/>
        <end position="262"/>
    </location>
</feature>
<keyword evidence="4" id="KW-1185">Reference proteome</keyword>
<evidence type="ECO:0000256" key="1">
    <source>
        <dbReference type="SAM" id="Coils"/>
    </source>
</evidence>
<proteinExistence type="predicted"/>
<organism evidence="3 4">
    <name type="scientific">Mycena albidolilacea</name>
    <dbReference type="NCBI Taxonomy" id="1033008"/>
    <lineage>
        <taxon>Eukaryota</taxon>
        <taxon>Fungi</taxon>
        <taxon>Dikarya</taxon>
        <taxon>Basidiomycota</taxon>
        <taxon>Agaricomycotina</taxon>
        <taxon>Agaricomycetes</taxon>
        <taxon>Agaricomycetidae</taxon>
        <taxon>Agaricales</taxon>
        <taxon>Marasmiineae</taxon>
        <taxon>Mycenaceae</taxon>
        <taxon>Mycena</taxon>
    </lineage>
</organism>
<dbReference type="InterPro" id="IPR046521">
    <property type="entry name" value="DUF6698"/>
</dbReference>
<evidence type="ECO:0000256" key="2">
    <source>
        <dbReference type="SAM" id="MobiDB-lite"/>
    </source>
</evidence>
<gene>
    <name evidence="3" type="ORF">DFH08DRAFT_991935</name>
</gene>
<evidence type="ECO:0000313" key="4">
    <source>
        <dbReference type="Proteomes" id="UP001218218"/>
    </source>
</evidence>
<reference evidence="3" key="1">
    <citation type="submission" date="2023-03" db="EMBL/GenBank/DDBJ databases">
        <title>Massive genome expansion in bonnet fungi (Mycena s.s.) driven by repeated elements and novel gene families across ecological guilds.</title>
        <authorList>
            <consortium name="Lawrence Berkeley National Laboratory"/>
            <person name="Harder C.B."/>
            <person name="Miyauchi S."/>
            <person name="Viragh M."/>
            <person name="Kuo A."/>
            <person name="Thoen E."/>
            <person name="Andreopoulos B."/>
            <person name="Lu D."/>
            <person name="Skrede I."/>
            <person name="Drula E."/>
            <person name="Henrissat B."/>
            <person name="Morin E."/>
            <person name="Kohler A."/>
            <person name="Barry K."/>
            <person name="LaButti K."/>
            <person name="Morin E."/>
            <person name="Salamov A."/>
            <person name="Lipzen A."/>
            <person name="Mereny Z."/>
            <person name="Hegedus B."/>
            <person name="Baldrian P."/>
            <person name="Stursova M."/>
            <person name="Weitz H."/>
            <person name="Taylor A."/>
            <person name="Grigoriev I.V."/>
            <person name="Nagy L.G."/>
            <person name="Martin F."/>
            <person name="Kauserud H."/>
        </authorList>
    </citation>
    <scope>NUCLEOTIDE SEQUENCE</scope>
    <source>
        <strain evidence="3">CBHHK002</strain>
    </source>
</reference>
<accession>A0AAD7E7P5</accession>